<dbReference type="Gene3D" id="1.20.1070.10">
    <property type="entry name" value="Rhodopsin 7-helix transmembrane proteins"/>
    <property type="match status" value="1"/>
</dbReference>
<feature type="transmembrane region" description="Helical" evidence="6">
    <location>
        <begin position="263"/>
        <end position="285"/>
    </location>
</feature>
<evidence type="ECO:0000259" key="7">
    <source>
        <dbReference type="PROSITE" id="PS50262"/>
    </source>
</evidence>
<feature type="transmembrane region" description="Helical" evidence="6">
    <location>
        <begin position="176"/>
        <end position="204"/>
    </location>
</feature>
<feature type="transmembrane region" description="Helical" evidence="6">
    <location>
        <begin position="131"/>
        <end position="156"/>
    </location>
</feature>
<dbReference type="EMBL" id="AMQN01007780">
    <property type="status" value="NOT_ANNOTATED_CDS"/>
    <property type="molecule type" value="Genomic_DNA"/>
</dbReference>
<dbReference type="EnsemblMetazoa" id="CapteT107711">
    <property type="protein sequence ID" value="CapteP107711"/>
    <property type="gene ID" value="CapteG107711"/>
</dbReference>
<gene>
    <name evidence="8" type="ORF">CAPTEDRAFT_107711</name>
</gene>
<reference evidence="8 10" key="2">
    <citation type="journal article" date="2013" name="Nature">
        <title>Insights into bilaterian evolution from three spiralian genomes.</title>
        <authorList>
            <person name="Simakov O."/>
            <person name="Marletaz F."/>
            <person name="Cho S.J."/>
            <person name="Edsinger-Gonzales E."/>
            <person name="Havlak P."/>
            <person name="Hellsten U."/>
            <person name="Kuo D.H."/>
            <person name="Larsson T."/>
            <person name="Lv J."/>
            <person name="Arendt D."/>
            <person name="Savage R."/>
            <person name="Osoegawa K."/>
            <person name="de Jong P."/>
            <person name="Grimwood J."/>
            <person name="Chapman J.A."/>
            <person name="Shapiro H."/>
            <person name="Aerts A."/>
            <person name="Otillar R.P."/>
            <person name="Terry A.Y."/>
            <person name="Boore J.L."/>
            <person name="Grigoriev I.V."/>
            <person name="Lindberg D.R."/>
            <person name="Seaver E.C."/>
            <person name="Weisblat D.A."/>
            <person name="Putnam N.H."/>
            <person name="Rokhsar D.S."/>
        </authorList>
    </citation>
    <scope>NUCLEOTIDE SEQUENCE</scope>
    <source>
        <strain evidence="8 10">I ESC-2004</strain>
    </source>
</reference>
<feature type="transmembrane region" description="Helical" evidence="6">
    <location>
        <begin position="225"/>
        <end position="251"/>
    </location>
</feature>
<evidence type="ECO:0000313" key="8">
    <source>
        <dbReference type="EMBL" id="ELU05601.1"/>
    </source>
</evidence>
<dbReference type="PROSITE" id="PS50262">
    <property type="entry name" value="G_PROTEIN_RECEP_F1_2"/>
    <property type="match status" value="1"/>
</dbReference>
<feature type="transmembrane region" description="Helical" evidence="6">
    <location>
        <begin position="92"/>
        <end position="110"/>
    </location>
</feature>
<sequence length="352" mass="39976">MELVNLDADRISRICYPLIGILGITGNLLIVVVMVTSKHLLKSVTNVLIVNQSALDFTASIMIILSTFFRGIDSESSTLSKEIFCRVWQTNMFVWGIFMSSTYNLVVITLERYLTIVYPFKFSHRITTKKAGVVIAVVWIFGPIYNALFMIPTAGLNEQGYCSVYSFWPNEVTQRAVGILTVGLQFFVPIILIAIAYVQISFVLKKSVEGAHSIREEKITRARRNVIKTLLIVTVCFVLCWCPNQAYFLLFNLGYEHVDFNSTFYHFTVIAVFCNCCMNPFIYSIQFEQFQKAAKKLFICQKGALRWEIDQRFGCCCGPDENTNTKTVFYLPKHITDSTAMSTSIGSDVIRV</sequence>
<keyword evidence="4 6" id="KW-0472">Membrane</keyword>
<dbReference type="InterPro" id="IPR000276">
    <property type="entry name" value="GPCR_Rhodpsn"/>
</dbReference>
<reference evidence="10" key="1">
    <citation type="submission" date="2012-12" db="EMBL/GenBank/DDBJ databases">
        <authorList>
            <person name="Hellsten U."/>
            <person name="Grimwood J."/>
            <person name="Chapman J.A."/>
            <person name="Shapiro H."/>
            <person name="Aerts A."/>
            <person name="Otillar R.P."/>
            <person name="Terry A.Y."/>
            <person name="Boore J.L."/>
            <person name="Simakov O."/>
            <person name="Marletaz F."/>
            <person name="Cho S.-J."/>
            <person name="Edsinger-Gonzales E."/>
            <person name="Havlak P."/>
            <person name="Kuo D.-H."/>
            <person name="Larsson T."/>
            <person name="Lv J."/>
            <person name="Arendt D."/>
            <person name="Savage R."/>
            <person name="Osoegawa K."/>
            <person name="de Jong P."/>
            <person name="Lindberg D.R."/>
            <person name="Seaver E.C."/>
            <person name="Weisblat D.A."/>
            <person name="Putnam N.H."/>
            <person name="Grigoriev I.V."/>
            <person name="Rokhsar D.S."/>
        </authorList>
    </citation>
    <scope>NUCLEOTIDE SEQUENCE</scope>
    <source>
        <strain evidence="10">I ESC-2004</strain>
    </source>
</reference>
<name>R7UQD0_CAPTE</name>
<dbReference type="SUPFAM" id="SSF81321">
    <property type="entry name" value="Family A G protein-coupled receptor-like"/>
    <property type="match status" value="1"/>
</dbReference>
<dbReference type="EMBL" id="KB301365">
    <property type="protein sequence ID" value="ELU05601.1"/>
    <property type="molecule type" value="Genomic_DNA"/>
</dbReference>
<evidence type="ECO:0000256" key="1">
    <source>
        <dbReference type="ARBA" id="ARBA00004370"/>
    </source>
</evidence>
<organism evidence="8">
    <name type="scientific">Capitella teleta</name>
    <name type="common">Polychaete worm</name>
    <dbReference type="NCBI Taxonomy" id="283909"/>
    <lineage>
        <taxon>Eukaryota</taxon>
        <taxon>Metazoa</taxon>
        <taxon>Spiralia</taxon>
        <taxon>Lophotrochozoa</taxon>
        <taxon>Annelida</taxon>
        <taxon>Polychaeta</taxon>
        <taxon>Sedentaria</taxon>
        <taxon>Scolecida</taxon>
        <taxon>Capitellidae</taxon>
        <taxon>Capitella</taxon>
    </lineage>
</organism>
<dbReference type="Pfam" id="PF00001">
    <property type="entry name" value="7tm_1"/>
    <property type="match status" value="1"/>
</dbReference>
<dbReference type="InterPro" id="IPR017452">
    <property type="entry name" value="GPCR_Rhodpsn_7TM"/>
</dbReference>
<dbReference type="GO" id="GO:0016020">
    <property type="term" value="C:membrane"/>
    <property type="evidence" value="ECO:0007669"/>
    <property type="project" value="UniProtKB-SubCell"/>
</dbReference>
<dbReference type="PRINTS" id="PR00237">
    <property type="entry name" value="GPCRRHODOPSN"/>
</dbReference>
<dbReference type="STRING" id="283909.R7UQD0"/>
<dbReference type="OrthoDB" id="10042731at2759"/>
<keyword evidence="5" id="KW-0807">Transducer</keyword>
<comment type="similarity">
    <text evidence="5">Belongs to the G-protein coupled receptor 1 family.</text>
</comment>
<dbReference type="AlphaFoldDB" id="R7UQD0"/>
<dbReference type="PANTHER" id="PTHR45698">
    <property type="entry name" value="TRACE AMINE-ASSOCIATED RECEPTOR 19N-RELATED"/>
    <property type="match status" value="1"/>
</dbReference>
<feature type="transmembrane region" description="Helical" evidence="6">
    <location>
        <begin position="16"/>
        <end position="35"/>
    </location>
</feature>
<protein>
    <recommendedName>
        <fullName evidence="7">G-protein coupled receptors family 1 profile domain-containing protein</fullName>
    </recommendedName>
</protein>
<evidence type="ECO:0000256" key="3">
    <source>
        <dbReference type="ARBA" id="ARBA00022989"/>
    </source>
</evidence>
<dbReference type="PROSITE" id="PS00237">
    <property type="entry name" value="G_PROTEIN_RECEP_F1_1"/>
    <property type="match status" value="1"/>
</dbReference>
<evidence type="ECO:0000256" key="5">
    <source>
        <dbReference type="RuleBase" id="RU000688"/>
    </source>
</evidence>
<proteinExistence type="inferred from homology"/>
<dbReference type="OMA" id="YRQFRQG"/>
<keyword evidence="5" id="KW-0297">G-protein coupled receptor</keyword>
<dbReference type="Proteomes" id="UP000014760">
    <property type="component" value="Unassembled WGS sequence"/>
</dbReference>
<feature type="transmembrane region" description="Helical" evidence="6">
    <location>
        <begin position="47"/>
        <end position="72"/>
    </location>
</feature>
<dbReference type="CDD" id="cd00637">
    <property type="entry name" value="7tm_classA_rhodopsin-like"/>
    <property type="match status" value="1"/>
</dbReference>
<comment type="subcellular location">
    <subcellularLocation>
        <location evidence="1">Membrane</location>
    </subcellularLocation>
</comment>
<keyword evidence="5" id="KW-0675">Receptor</keyword>
<dbReference type="PANTHER" id="PTHR45698:SF1">
    <property type="entry name" value="TRACE AMINE-ASSOCIATED RECEPTOR 13C-LIKE"/>
    <property type="match status" value="1"/>
</dbReference>
<dbReference type="HOGENOM" id="CLU_009579_5_2_1"/>
<evidence type="ECO:0000256" key="4">
    <source>
        <dbReference type="ARBA" id="ARBA00023136"/>
    </source>
</evidence>
<dbReference type="GO" id="GO:0004930">
    <property type="term" value="F:G protein-coupled receptor activity"/>
    <property type="evidence" value="ECO:0007669"/>
    <property type="project" value="UniProtKB-KW"/>
</dbReference>
<accession>R7UQD0</accession>
<keyword evidence="3 6" id="KW-1133">Transmembrane helix</keyword>
<evidence type="ECO:0000256" key="2">
    <source>
        <dbReference type="ARBA" id="ARBA00022692"/>
    </source>
</evidence>
<evidence type="ECO:0000313" key="9">
    <source>
        <dbReference type="EnsemblMetazoa" id="CapteP107711"/>
    </source>
</evidence>
<evidence type="ECO:0000256" key="6">
    <source>
        <dbReference type="SAM" id="Phobius"/>
    </source>
</evidence>
<feature type="domain" description="G-protein coupled receptors family 1 profile" evidence="7">
    <location>
        <begin position="26"/>
        <end position="283"/>
    </location>
</feature>
<evidence type="ECO:0000313" key="10">
    <source>
        <dbReference type="Proteomes" id="UP000014760"/>
    </source>
</evidence>
<reference evidence="9" key="3">
    <citation type="submission" date="2015-06" db="UniProtKB">
        <authorList>
            <consortium name="EnsemblMetazoa"/>
        </authorList>
    </citation>
    <scope>IDENTIFICATION</scope>
</reference>
<keyword evidence="2 5" id="KW-0812">Transmembrane</keyword>
<keyword evidence="10" id="KW-1185">Reference proteome</keyword>